<keyword evidence="2" id="KW-1185">Reference proteome</keyword>
<organism evidence="1 2">
    <name type="scientific">Niabella soli DSM 19437</name>
    <dbReference type="NCBI Taxonomy" id="929713"/>
    <lineage>
        <taxon>Bacteria</taxon>
        <taxon>Pseudomonadati</taxon>
        <taxon>Bacteroidota</taxon>
        <taxon>Chitinophagia</taxon>
        <taxon>Chitinophagales</taxon>
        <taxon>Chitinophagaceae</taxon>
        <taxon>Niabella</taxon>
    </lineage>
</organism>
<sequence length="72" mass="8118">MKKGPYSSALFCFLSRRDNPFVAHVTARGLWCAVGTTLLSPACSNFSFKSNTIFNETRLKDWSFYIFNGLEG</sequence>
<evidence type="ECO:0000313" key="2">
    <source>
        <dbReference type="Proteomes" id="UP000003586"/>
    </source>
</evidence>
<proteinExistence type="predicted"/>
<dbReference type="AlphaFoldDB" id="W0F7D6"/>
<protein>
    <submittedName>
        <fullName evidence="1">Uncharacterized protein</fullName>
    </submittedName>
</protein>
<dbReference type="Proteomes" id="UP000003586">
    <property type="component" value="Chromosome"/>
</dbReference>
<name>W0F7D6_9BACT</name>
<accession>W0F7D6</accession>
<dbReference type="HOGENOM" id="CLU_2718238_0_0_10"/>
<dbReference type="EMBL" id="CP007035">
    <property type="protein sequence ID" value="AHF17261.1"/>
    <property type="molecule type" value="Genomic_DNA"/>
</dbReference>
<gene>
    <name evidence="1" type="ORF">NIASO_04840</name>
</gene>
<dbReference type="STRING" id="929713.NIASO_04840"/>
<dbReference type="KEGG" id="nso:NIASO_04840"/>
<evidence type="ECO:0000313" key="1">
    <source>
        <dbReference type="EMBL" id="AHF17261.1"/>
    </source>
</evidence>
<reference evidence="1 2" key="1">
    <citation type="submission" date="2013-12" db="EMBL/GenBank/DDBJ databases">
        <authorList>
            <consortium name="DOE Joint Genome Institute"/>
            <person name="Eisen J."/>
            <person name="Huntemann M."/>
            <person name="Han J."/>
            <person name="Chen A."/>
            <person name="Kyrpides N."/>
            <person name="Mavromatis K."/>
            <person name="Markowitz V."/>
            <person name="Palaniappan K."/>
            <person name="Ivanova N."/>
            <person name="Schaumberg A."/>
            <person name="Pati A."/>
            <person name="Liolios K."/>
            <person name="Nordberg H.P."/>
            <person name="Cantor M.N."/>
            <person name="Hua S.X."/>
            <person name="Woyke T."/>
        </authorList>
    </citation>
    <scope>NUCLEOTIDE SEQUENCE [LARGE SCALE GENOMIC DNA]</scope>
    <source>
        <strain evidence="2">DSM 19437</strain>
    </source>
</reference>